<evidence type="ECO:0000256" key="2">
    <source>
        <dbReference type="ARBA" id="ARBA00009520"/>
    </source>
</evidence>
<evidence type="ECO:0000256" key="4">
    <source>
        <dbReference type="ARBA" id="ARBA00023026"/>
    </source>
</evidence>
<evidence type="ECO:0000256" key="5">
    <source>
        <dbReference type="SAM" id="SignalP"/>
    </source>
</evidence>
<keyword evidence="7" id="KW-1185">Reference proteome</keyword>
<keyword evidence="5" id="KW-0732">Signal</keyword>
<protein>
    <submittedName>
        <fullName evidence="6">Unnamed protein product</fullName>
    </submittedName>
</protein>
<dbReference type="PANTHER" id="PTHR33657:SF8">
    <property type="entry name" value="DOMAIN PROTEIN, PUTATIVE (AFU_ORTHOLOGUE AFUA_5G00600)-RELATED"/>
    <property type="match status" value="1"/>
</dbReference>
<dbReference type="EMBL" id="BSXT01002989">
    <property type="protein sequence ID" value="GMF51972.1"/>
    <property type="molecule type" value="Genomic_DNA"/>
</dbReference>
<organism evidence="6 7">
    <name type="scientific">Phytophthora fragariaefolia</name>
    <dbReference type="NCBI Taxonomy" id="1490495"/>
    <lineage>
        <taxon>Eukaryota</taxon>
        <taxon>Sar</taxon>
        <taxon>Stramenopiles</taxon>
        <taxon>Oomycota</taxon>
        <taxon>Peronosporomycetes</taxon>
        <taxon>Peronosporales</taxon>
        <taxon>Peronosporaceae</taxon>
        <taxon>Phytophthora</taxon>
    </lineage>
</organism>
<comment type="similarity">
    <text evidence="2">Belongs to the Necrosis inducing protein (NPP1) family.</text>
</comment>
<evidence type="ECO:0000313" key="7">
    <source>
        <dbReference type="Proteomes" id="UP001165121"/>
    </source>
</evidence>
<feature type="chain" id="PRO_5040818287" evidence="5">
    <location>
        <begin position="22"/>
        <end position="259"/>
    </location>
</feature>
<dbReference type="GO" id="GO:0005576">
    <property type="term" value="C:extracellular region"/>
    <property type="evidence" value="ECO:0007669"/>
    <property type="project" value="UniProtKB-SubCell"/>
</dbReference>
<feature type="signal peptide" evidence="5">
    <location>
        <begin position="1"/>
        <end position="21"/>
    </location>
</feature>
<keyword evidence="3" id="KW-0964">Secreted</keyword>
<keyword evidence="4" id="KW-0843">Virulence</keyword>
<evidence type="ECO:0000313" key="6">
    <source>
        <dbReference type="EMBL" id="GMF51972.1"/>
    </source>
</evidence>
<name>A0A9W6Y3P7_9STRA</name>
<dbReference type="InterPro" id="IPR008701">
    <property type="entry name" value="NPP1"/>
</dbReference>
<proteinExistence type="inferred from homology"/>
<dbReference type="Proteomes" id="UP001165121">
    <property type="component" value="Unassembled WGS sequence"/>
</dbReference>
<gene>
    <name evidence="6" type="ORF">Pfra01_002119500</name>
</gene>
<accession>A0A9W6Y3P7</accession>
<dbReference type="Pfam" id="PF05630">
    <property type="entry name" value="NPP1"/>
    <property type="match status" value="1"/>
</dbReference>
<dbReference type="OrthoDB" id="89316at2759"/>
<dbReference type="AlphaFoldDB" id="A0A9W6Y3P7"/>
<dbReference type="PANTHER" id="PTHR33657">
    <property type="entry name" value="DOMAIN PROTEIN, PUTATIVE (AFU_ORTHOLOGUE AFUA_5G00600)-RELATED"/>
    <property type="match status" value="1"/>
</dbReference>
<dbReference type="PIRSF" id="PIRSF029958">
    <property type="entry name" value="Necrosis-inducing_protein"/>
    <property type="match status" value="1"/>
</dbReference>
<comment type="caution">
    <text evidence="6">The sequence shown here is derived from an EMBL/GenBank/DDBJ whole genome shotgun (WGS) entry which is preliminary data.</text>
</comment>
<evidence type="ECO:0000256" key="1">
    <source>
        <dbReference type="ARBA" id="ARBA00004613"/>
    </source>
</evidence>
<evidence type="ECO:0000256" key="3">
    <source>
        <dbReference type="ARBA" id="ARBA00022525"/>
    </source>
</evidence>
<comment type="subcellular location">
    <subcellularLocation>
        <location evidence="1">Secreted</location>
    </subcellularLocation>
</comment>
<reference evidence="6" key="1">
    <citation type="submission" date="2023-04" db="EMBL/GenBank/DDBJ databases">
        <title>Phytophthora fragariaefolia NBRC 109709.</title>
        <authorList>
            <person name="Ichikawa N."/>
            <person name="Sato H."/>
            <person name="Tonouchi N."/>
        </authorList>
    </citation>
    <scope>NUCLEOTIDE SEQUENCE</scope>
    <source>
        <strain evidence="6">NBRC 109709</strain>
    </source>
</reference>
<sequence>MNLHPLVLTVLTATIFSSAEGVSIGHDKVQPFPQPEPITISEKAAVKHKPSLQIVNGCHPYPAVNAAGEVGAGLKGSGKPDGKCKGSDLGSQVYGRASWHNDLWAIMYAWYFPKDSYDSIFSRDGHRHKWVNAVVWLDNPALESPKIFAVSTSNLKGSYRIRKNAPPQCGLFCDPEFTEYINGSSPMLSYGKYIEEPSLHMLRMTTKRGVGEVQDLIMWEQLSEPARVALSVMDFGEKAKVPFIDANFNASLEAARPFL</sequence>